<keyword evidence="6" id="KW-1185">Reference proteome</keyword>
<dbReference type="RefSeq" id="WP_344613784.1">
    <property type="nucleotide sequence ID" value="NZ_BAAARV010000027.1"/>
</dbReference>
<keyword evidence="1" id="KW-0328">Glycosyltransferase</keyword>
<name>A0ABN3GDJ1_9ACTN</name>
<gene>
    <name evidence="5" type="ORF">GCM10010170_038370</name>
</gene>
<dbReference type="CDD" id="cd03801">
    <property type="entry name" value="GT4_PimA-like"/>
    <property type="match status" value="1"/>
</dbReference>
<reference evidence="5 6" key="1">
    <citation type="journal article" date="2019" name="Int. J. Syst. Evol. Microbiol.">
        <title>The Global Catalogue of Microorganisms (GCM) 10K type strain sequencing project: providing services to taxonomists for standard genome sequencing and annotation.</title>
        <authorList>
            <consortium name="The Broad Institute Genomics Platform"/>
            <consortium name="The Broad Institute Genome Sequencing Center for Infectious Disease"/>
            <person name="Wu L."/>
            <person name="Ma J."/>
        </authorList>
    </citation>
    <scope>NUCLEOTIDE SEQUENCE [LARGE SCALE GENOMIC DNA]</scope>
    <source>
        <strain evidence="5 6">JCM 3272</strain>
    </source>
</reference>
<feature type="domain" description="Glycosyl transferase family 1" evidence="3">
    <location>
        <begin position="159"/>
        <end position="314"/>
    </location>
</feature>
<keyword evidence="2" id="KW-0808">Transferase</keyword>
<sequence>MSGHLHVVLPGDIDSAATPSGGNRYDREVCAGLAALGWTVREHRADLEPLDALLAARPDGALVLLDGLVASAHPDPLAAHAARLRLVVLVHLPFGDDDPAARPAEARALRAATTVIATSDWTGRRLAELYDLPADRIGVAPPGVAPAPAAPGSGTGGALLCVAVLGRHKGHDVLVEALAGLPGEWTCVCAGAVERDPAFVAGLRARIDAAGLDGRLTLAGPLAGAALDALYAGADLLVHPSRGETYGMVAAEALARGIPVLATTAKGLPDAVGRAPDGTVPGLLVPPGDPGALASALRRWLADPALRRRLRAAALARRATLDGWASTAAAVAAALSRQRAPAWD</sequence>
<dbReference type="PANTHER" id="PTHR12526">
    <property type="entry name" value="GLYCOSYLTRANSFERASE"/>
    <property type="match status" value="1"/>
</dbReference>
<dbReference type="InterPro" id="IPR028098">
    <property type="entry name" value="Glyco_trans_4-like_N"/>
</dbReference>
<evidence type="ECO:0000256" key="2">
    <source>
        <dbReference type="ARBA" id="ARBA00022679"/>
    </source>
</evidence>
<protein>
    <submittedName>
        <fullName evidence="5">Glycosyltransferase family 4 protein</fullName>
    </submittedName>
</protein>
<dbReference type="SUPFAM" id="SSF53756">
    <property type="entry name" value="UDP-Glycosyltransferase/glycogen phosphorylase"/>
    <property type="match status" value="1"/>
</dbReference>
<dbReference type="PANTHER" id="PTHR12526:SF510">
    <property type="entry name" value="D-INOSITOL 3-PHOSPHATE GLYCOSYLTRANSFERASE"/>
    <property type="match status" value="1"/>
</dbReference>
<evidence type="ECO:0000313" key="5">
    <source>
        <dbReference type="EMBL" id="GAA2349270.1"/>
    </source>
</evidence>
<accession>A0ABN3GDJ1</accession>
<dbReference type="Pfam" id="PF00534">
    <property type="entry name" value="Glycos_transf_1"/>
    <property type="match status" value="1"/>
</dbReference>
<comment type="caution">
    <text evidence="5">The sequence shown here is derived from an EMBL/GenBank/DDBJ whole genome shotgun (WGS) entry which is preliminary data.</text>
</comment>
<dbReference type="Gene3D" id="3.40.50.2000">
    <property type="entry name" value="Glycogen Phosphorylase B"/>
    <property type="match status" value="2"/>
</dbReference>
<feature type="domain" description="Glycosyltransferase subfamily 4-like N-terminal" evidence="4">
    <location>
        <begin position="71"/>
        <end position="145"/>
    </location>
</feature>
<dbReference type="Pfam" id="PF13439">
    <property type="entry name" value="Glyco_transf_4"/>
    <property type="match status" value="1"/>
</dbReference>
<dbReference type="Proteomes" id="UP001501444">
    <property type="component" value="Unassembled WGS sequence"/>
</dbReference>
<organism evidence="5 6">
    <name type="scientific">Dactylosporangium salmoneum</name>
    <dbReference type="NCBI Taxonomy" id="53361"/>
    <lineage>
        <taxon>Bacteria</taxon>
        <taxon>Bacillati</taxon>
        <taxon>Actinomycetota</taxon>
        <taxon>Actinomycetes</taxon>
        <taxon>Micromonosporales</taxon>
        <taxon>Micromonosporaceae</taxon>
        <taxon>Dactylosporangium</taxon>
    </lineage>
</organism>
<dbReference type="EMBL" id="BAAARV010000027">
    <property type="protein sequence ID" value="GAA2349270.1"/>
    <property type="molecule type" value="Genomic_DNA"/>
</dbReference>
<evidence type="ECO:0000313" key="6">
    <source>
        <dbReference type="Proteomes" id="UP001501444"/>
    </source>
</evidence>
<evidence type="ECO:0000259" key="4">
    <source>
        <dbReference type="Pfam" id="PF13439"/>
    </source>
</evidence>
<evidence type="ECO:0000256" key="1">
    <source>
        <dbReference type="ARBA" id="ARBA00022676"/>
    </source>
</evidence>
<dbReference type="InterPro" id="IPR001296">
    <property type="entry name" value="Glyco_trans_1"/>
</dbReference>
<evidence type="ECO:0000259" key="3">
    <source>
        <dbReference type="Pfam" id="PF00534"/>
    </source>
</evidence>
<proteinExistence type="predicted"/>